<dbReference type="AlphaFoldDB" id="A0A8H6FBY8"/>
<evidence type="ECO:0000313" key="2">
    <source>
        <dbReference type="EMBL" id="KAF6222516.1"/>
    </source>
</evidence>
<dbReference type="GeneID" id="59295013"/>
<dbReference type="OrthoDB" id="5380293at2759"/>
<sequence length="260" mass="29864">MARRAKRRDPSSTVNSKTRLDERSLGTVGERELSPNLISKLPYDILKMIYHLVLKEEHGVLLLRFKKHTLSTAYTLGPVAPDDTKDADMGKIFEDEERWYGEPRSSVNLNGMQHEVYNFRNVGFCMVSRAIYNTAICYFFSMNLFRCLDFDDLENFLQDVRHVHMINKIQVVWKGGYTGGIKAITKGIRALQNRATGLKELHLIVGKKVSEAMLTQEAWRLICEMARQKKWQVHLDGEAGCLLKARQQLEDEGQKTTSPE</sequence>
<accession>A0A8H6FBY8</accession>
<protein>
    <submittedName>
        <fullName evidence="2">Uncharacterized protein</fullName>
    </submittedName>
</protein>
<organism evidence="2 3">
    <name type="scientific">Letharia columbiana</name>
    <dbReference type="NCBI Taxonomy" id="112416"/>
    <lineage>
        <taxon>Eukaryota</taxon>
        <taxon>Fungi</taxon>
        <taxon>Dikarya</taxon>
        <taxon>Ascomycota</taxon>
        <taxon>Pezizomycotina</taxon>
        <taxon>Lecanoromycetes</taxon>
        <taxon>OSLEUM clade</taxon>
        <taxon>Lecanoromycetidae</taxon>
        <taxon>Lecanorales</taxon>
        <taxon>Lecanorineae</taxon>
        <taxon>Parmeliaceae</taxon>
        <taxon>Letharia</taxon>
    </lineage>
</organism>
<dbReference type="Proteomes" id="UP000578531">
    <property type="component" value="Unassembled WGS sequence"/>
</dbReference>
<feature type="region of interest" description="Disordered" evidence="1">
    <location>
        <begin position="1"/>
        <end position="26"/>
    </location>
</feature>
<gene>
    <name evidence="2" type="ORF">HO173_013389</name>
</gene>
<evidence type="ECO:0000256" key="1">
    <source>
        <dbReference type="SAM" id="MobiDB-lite"/>
    </source>
</evidence>
<dbReference type="RefSeq" id="XP_037157901.1">
    <property type="nucleotide sequence ID" value="XM_037315209.1"/>
</dbReference>
<evidence type="ECO:0000313" key="3">
    <source>
        <dbReference type="Proteomes" id="UP000578531"/>
    </source>
</evidence>
<name>A0A8H6FBY8_9LECA</name>
<keyword evidence="3" id="KW-1185">Reference proteome</keyword>
<dbReference type="EMBL" id="JACCJC010000149">
    <property type="protein sequence ID" value="KAF6222516.1"/>
    <property type="molecule type" value="Genomic_DNA"/>
</dbReference>
<proteinExistence type="predicted"/>
<reference evidence="2 3" key="1">
    <citation type="journal article" date="2020" name="Genomics">
        <title>Complete, high-quality genomes from long-read metagenomic sequencing of two wolf lichen thalli reveals enigmatic genome architecture.</title>
        <authorList>
            <person name="McKenzie S.K."/>
            <person name="Walston R.F."/>
            <person name="Allen J.L."/>
        </authorList>
    </citation>
    <scope>NUCLEOTIDE SEQUENCE [LARGE SCALE GENOMIC DNA]</scope>
    <source>
        <strain evidence="2">WasteWater2</strain>
    </source>
</reference>
<comment type="caution">
    <text evidence="2">The sequence shown here is derived from an EMBL/GenBank/DDBJ whole genome shotgun (WGS) entry which is preliminary data.</text>
</comment>